<evidence type="ECO:0000259" key="3">
    <source>
        <dbReference type="Pfam" id="PF12704"/>
    </source>
</evidence>
<protein>
    <recommendedName>
        <fullName evidence="3">MacB-like periplasmic core domain-containing protein</fullName>
    </recommendedName>
</protein>
<keyword evidence="2" id="KW-0812">Transmembrane</keyword>
<evidence type="ECO:0000256" key="2">
    <source>
        <dbReference type="SAM" id="Phobius"/>
    </source>
</evidence>
<evidence type="ECO:0000313" key="4">
    <source>
        <dbReference type="EMBL" id="RHA90542.1"/>
    </source>
</evidence>
<accession>A0A413TZZ8</accession>
<dbReference type="RefSeq" id="WP_118580196.1">
    <property type="nucleotide sequence ID" value="NZ_CABJFX010000005.1"/>
</dbReference>
<sequence>MKKISYRKRIASLAFGLFGAVFLVFVCVYHNKTEDFSNIITIQSGEDKFTQSEIASIRQDTASAETFTAWTEQKNQTVRATINERSSKADILLLCGDSHSVLPWGKNLPESDTEGCILGASLAEQLFGGTEVEGQQILYNGRELTVRGIVKEPQNIMLCQSAANDETASGTQTGSRGDQQTGSLSENHQQEVCYDKISLLYTDKSKAINRTAAEFISRYGLDGQILHYEYKRNLSWFTDLIPGKWSDFSGWKENLKTLQSDEKILKQCEKSTVESLYLEWIWKRNNCFLMCLVMADFSCRIARNKAGFSCKNEENEIALSYKQR</sequence>
<proteinExistence type="predicted"/>
<organism evidence="4 5">
    <name type="scientific">Roseburia inulinivorans</name>
    <dbReference type="NCBI Taxonomy" id="360807"/>
    <lineage>
        <taxon>Bacteria</taxon>
        <taxon>Bacillati</taxon>
        <taxon>Bacillota</taxon>
        <taxon>Clostridia</taxon>
        <taxon>Lachnospirales</taxon>
        <taxon>Lachnospiraceae</taxon>
        <taxon>Roseburia</taxon>
    </lineage>
</organism>
<feature type="region of interest" description="Disordered" evidence="1">
    <location>
        <begin position="167"/>
        <end position="187"/>
    </location>
</feature>
<comment type="caution">
    <text evidence="4">The sequence shown here is derived from an EMBL/GenBank/DDBJ whole genome shotgun (WGS) entry which is preliminary data.</text>
</comment>
<keyword evidence="2" id="KW-1133">Transmembrane helix</keyword>
<dbReference type="AlphaFoldDB" id="A0A413TZZ8"/>
<dbReference type="EMBL" id="QSFX01000005">
    <property type="protein sequence ID" value="RHA90542.1"/>
    <property type="molecule type" value="Genomic_DNA"/>
</dbReference>
<gene>
    <name evidence="4" type="ORF">DW914_04900</name>
</gene>
<dbReference type="Proteomes" id="UP000283492">
    <property type="component" value="Unassembled WGS sequence"/>
</dbReference>
<dbReference type="Pfam" id="PF12704">
    <property type="entry name" value="MacB_PCD"/>
    <property type="match status" value="1"/>
</dbReference>
<name>A0A413TZZ8_9FIRM</name>
<evidence type="ECO:0000313" key="5">
    <source>
        <dbReference type="Proteomes" id="UP000283492"/>
    </source>
</evidence>
<keyword evidence="2" id="KW-0472">Membrane</keyword>
<reference evidence="4 5" key="1">
    <citation type="submission" date="2018-08" db="EMBL/GenBank/DDBJ databases">
        <title>A genome reference for cultivated species of the human gut microbiota.</title>
        <authorList>
            <person name="Zou Y."/>
            <person name="Xue W."/>
            <person name="Luo G."/>
        </authorList>
    </citation>
    <scope>NUCLEOTIDE SEQUENCE [LARGE SCALE GENOMIC DNA]</scope>
    <source>
        <strain evidence="4 5">AM42-1AC</strain>
    </source>
</reference>
<feature type="domain" description="MacB-like periplasmic core" evidence="3">
    <location>
        <begin position="34"/>
        <end position="155"/>
    </location>
</feature>
<dbReference type="InterPro" id="IPR025857">
    <property type="entry name" value="MacB_PCD"/>
</dbReference>
<evidence type="ECO:0000256" key="1">
    <source>
        <dbReference type="SAM" id="MobiDB-lite"/>
    </source>
</evidence>
<feature type="transmembrane region" description="Helical" evidence="2">
    <location>
        <begin position="12"/>
        <end position="31"/>
    </location>
</feature>